<keyword evidence="3" id="KW-1185">Reference proteome</keyword>
<accession>A0A9N7UGH8</accession>
<dbReference type="Proteomes" id="UP001153269">
    <property type="component" value="Unassembled WGS sequence"/>
</dbReference>
<dbReference type="AlphaFoldDB" id="A0A9N7UGH8"/>
<dbReference type="EMBL" id="CADEAL010001348">
    <property type="protein sequence ID" value="CAB1431573.1"/>
    <property type="molecule type" value="Genomic_DNA"/>
</dbReference>
<feature type="chain" id="PRO_5040228132" evidence="1">
    <location>
        <begin position="19"/>
        <end position="107"/>
    </location>
</feature>
<evidence type="ECO:0000313" key="2">
    <source>
        <dbReference type="EMBL" id="CAB1431573.1"/>
    </source>
</evidence>
<proteinExistence type="predicted"/>
<comment type="caution">
    <text evidence="2">The sequence shown here is derived from an EMBL/GenBank/DDBJ whole genome shotgun (WGS) entry which is preliminary data.</text>
</comment>
<protein>
    <submittedName>
        <fullName evidence="2">Uncharacterized protein</fullName>
    </submittedName>
</protein>
<reference evidence="2" key="1">
    <citation type="submission" date="2020-03" db="EMBL/GenBank/DDBJ databases">
        <authorList>
            <person name="Weist P."/>
        </authorList>
    </citation>
    <scope>NUCLEOTIDE SEQUENCE</scope>
</reference>
<sequence>MFFFITLDMVDLSCVILADSIKGRMPQSEARHTMHRTPASYSSHLWRSWSNEEEEQSDLYDDSKQLGLNLESPLTSDLTSSDWDDPGCHGDWQNKCGTPMLHPSVSE</sequence>
<evidence type="ECO:0000313" key="3">
    <source>
        <dbReference type="Proteomes" id="UP001153269"/>
    </source>
</evidence>
<keyword evidence="1" id="KW-0732">Signal</keyword>
<gene>
    <name evidence="2" type="ORF">PLEPLA_LOCUS19630</name>
</gene>
<name>A0A9N7UGH8_PLEPL</name>
<feature type="signal peptide" evidence="1">
    <location>
        <begin position="1"/>
        <end position="18"/>
    </location>
</feature>
<organism evidence="2 3">
    <name type="scientific">Pleuronectes platessa</name>
    <name type="common">European plaice</name>
    <dbReference type="NCBI Taxonomy" id="8262"/>
    <lineage>
        <taxon>Eukaryota</taxon>
        <taxon>Metazoa</taxon>
        <taxon>Chordata</taxon>
        <taxon>Craniata</taxon>
        <taxon>Vertebrata</taxon>
        <taxon>Euteleostomi</taxon>
        <taxon>Actinopterygii</taxon>
        <taxon>Neopterygii</taxon>
        <taxon>Teleostei</taxon>
        <taxon>Neoteleostei</taxon>
        <taxon>Acanthomorphata</taxon>
        <taxon>Carangaria</taxon>
        <taxon>Pleuronectiformes</taxon>
        <taxon>Pleuronectoidei</taxon>
        <taxon>Pleuronectidae</taxon>
        <taxon>Pleuronectes</taxon>
    </lineage>
</organism>
<evidence type="ECO:0000256" key="1">
    <source>
        <dbReference type="SAM" id="SignalP"/>
    </source>
</evidence>